<dbReference type="InterPro" id="IPR011009">
    <property type="entry name" value="Kinase-like_dom_sf"/>
</dbReference>
<proteinExistence type="predicted"/>
<evidence type="ECO:0000313" key="3">
    <source>
        <dbReference type="Proteomes" id="UP001059836"/>
    </source>
</evidence>
<name>A0ABX6IIU9_9ACTN</name>
<dbReference type="InterPro" id="IPR015897">
    <property type="entry name" value="CHK_kinase-like"/>
</dbReference>
<dbReference type="Pfam" id="PF02958">
    <property type="entry name" value="EcKL"/>
    <property type="match status" value="1"/>
</dbReference>
<evidence type="ECO:0000259" key="1">
    <source>
        <dbReference type="SMART" id="SM00587"/>
    </source>
</evidence>
<organism evidence="2 3">
    <name type="scientific">Gordonia pseudamarae</name>
    <dbReference type="NCBI Taxonomy" id="2831662"/>
    <lineage>
        <taxon>Bacteria</taxon>
        <taxon>Bacillati</taxon>
        <taxon>Actinomycetota</taxon>
        <taxon>Actinomycetes</taxon>
        <taxon>Mycobacteriales</taxon>
        <taxon>Gordoniaceae</taxon>
        <taxon>Gordonia</taxon>
    </lineage>
</organism>
<dbReference type="Proteomes" id="UP001059836">
    <property type="component" value="Chromosome"/>
</dbReference>
<keyword evidence="3" id="KW-1185">Reference proteome</keyword>
<dbReference type="EMBL" id="CP045809">
    <property type="protein sequence ID" value="QHN35286.1"/>
    <property type="molecule type" value="Genomic_DNA"/>
</dbReference>
<accession>A0ABX6IIU9</accession>
<dbReference type="InterPro" id="IPR052961">
    <property type="entry name" value="Oxido-Kinase-like_Enzymes"/>
</dbReference>
<sequence length="667" mass="72210">MQSAEQHTGSTLVAHPDQVTADWLGGVLGTRVEGFVIDTVGTGQVSDCYRITLRYGPGASGPASVIMKVPAADANSRQTGSGLGLYEAEFRFYRDMSPHLHDAPLALCHSAKMDTGTGDFHLLMADAAPAVPGNELDGATPEQARAAVAGLGRLHTLLAQNPDLVRGQWLDRMSNVLSPELVAQLYAMFLDRFGARLTADQRRVCDGLVDGFAHYMQLAAAQPQGLIHGDFRLDNLLFGDGRSAPALSIVDWQGAMRGAALNDLAYFLGCALTEQVRADHFDELLEVYLAARTDAGAPGADDVRESVRLLSFAGVTMAIAASVLVEQTDRGDEMFMLMLSRQCAFVIESDALALLTASPDARLRPAPTDERPHPATAEPWWGESWYADFVDEKAGIGGWFRLGVMPNENTTWVHGFLCGPDMPTVAVNQTLPAPLPDPWQITTPTIEFGHEIDVPLHRNRWTLRGTAQAYATPSDALHGTRGRAVPIDVDLVWRTSGRPYRYSIVPRYEIPCTASGTVRIGDTTHTIADVPAQRDHSWAPRDWWSMDWTWSALHLDDGTHVHAVQVRIPGFEAPPMGYVQSSGVPIAEVTAVVPTETFAGDGEITETRVAVEPGGLTLTLATAGHAPIALVDGAGRTTHFLRTWGPITTNDGRHGVGWVECNQVQQQ</sequence>
<dbReference type="Gene3D" id="3.90.1200.10">
    <property type="match status" value="1"/>
</dbReference>
<dbReference type="InterPro" id="IPR055492">
    <property type="entry name" value="DUF7064"/>
</dbReference>
<dbReference type="PANTHER" id="PTHR23020">
    <property type="entry name" value="UNCHARACTERIZED NUCLEAR HORMONE RECEPTOR-RELATED"/>
    <property type="match status" value="1"/>
</dbReference>
<feature type="domain" description="CHK kinase-like" evidence="1">
    <location>
        <begin position="122"/>
        <end position="298"/>
    </location>
</feature>
<dbReference type="SUPFAM" id="SSF159245">
    <property type="entry name" value="AttH-like"/>
    <property type="match status" value="1"/>
</dbReference>
<reference evidence="2" key="1">
    <citation type="journal article" date="2021" name="Nat. Microbiol.">
        <title>Cocultivation of an ultrasmall environmental parasitic bacterium with lytic ability against bacteria associated with wastewater foams.</title>
        <authorList>
            <person name="Batinovic S."/>
            <person name="Rose J.J.A."/>
            <person name="Ratcliffe J."/>
            <person name="Seviour R.J."/>
            <person name="Petrovski S."/>
        </authorList>
    </citation>
    <scope>NUCLEOTIDE SEQUENCE</scope>
    <source>
        <strain evidence="2">CON9</strain>
    </source>
</reference>
<gene>
    <name evidence="2" type="ORF">GII31_10660</name>
</gene>
<dbReference type="SMART" id="SM00587">
    <property type="entry name" value="CHK"/>
    <property type="match status" value="1"/>
</dbReference>
<dbReference type="PANTHER" id="PTHR23020:SF41">
    <property type="entry name" value="AMINOGLYCOSIDE PHOSPHOTRANSFERASE DOMAIN-CONTAINING PROTEIN"/>
    <property type="match status" value="1"/>
</dbReference>
<dbReference type="RefSeq" id="WP_260840427.1">
    <property type="nucleotide sequence ID" value="NZ_CP045809.1"/>
</dbReference>
<dbReference type="Pfam" id="PF23212">
    <property type="entry name" value="DUF7064"/>
    <property type="match status" value="1"/>
</dbReference>
<dbReference type="SUPFAM" id="SSF56112">
    <property type="entry name" value="Protein kinase-like (PK-like)"/>
    <property type="match status" value="1"/>
</dbReference>
<protein>
    <submittedName>
        <fullName evidence="2">Phosphotransferase</fullName>
    </submittedName>
</protein>
<dbReference type="InterPro" id="IPR004119">
    <property type="entry name" value="EcKL"/>
</dbReference>
<evidence type="ECO:0000313" key="2">
    <source>
        <dbReference type="EMBL" id="QHN35286.1"/>
    </source>
</evidence>